<dbReference type="InterPro" id="IPR044785">
    <property type="entry name" value="RopGAP1-5"/>
</dbReference>
<protein>
    <submittedName>
        <fullName evidence="5">BnaC03g73160D protein</fullName>
    </submittedName>
</protein>
<dbReference type="PaxDb" id="3708-A0A078IWM1"/>
<dbReference type="Gene3D" id="1.10.555.10">
    <property type="entry name" value="Rho GTPase activation protein"/>
    <property type="match status" value="1"/>
</dbReference>
<dbReference type="SMART" id="SM00324">
    <property type="entry name" value="RhoGAP"/>
    <property type="match status" value="1"/>
</dbReference>
<dbReference type="InterPro" id="IPR036936">
    <property type="entry name" value="CRIB_dom_sf"/>
</dbReference>
<feature type="domain" description="Rho-GAP" evidence="4">
    <location>
        <begin position="122"/>
        <end position="302"/>
    </location>
</feature>
<dbReference type="GO" id="GO:0005096">
    <property type="term" value="F:GTPase activator activity"/>
    <property type="evidence" value="ECO:0007669"/>
    <property type="project" value="UniProtKB-KW"/>
</dbReference>
<keyword evidence="6" id="KW-1185">Reference proteome</keyword>
<name>A0A078IWM1_BRANA</name>
<dbReference type="Gramene" id="CDY53779">
    <property type="protein sequence ID" value="CDY53779"/>
    <property type="gene ID" value="GSBRNA2T00011436001"/>
</dbReference>
<feature type="domain" description="CRIB" evidence="3">
    <location>
        <begin position="77"/>
        <end position="90"/>
    </location>
</feature>
<dbReference type="Pfam" id="PF00786">
    <property type="entry name" value="PBD"/>
    <property type="match status" value="1"/>
</dbReference>
<dbReference type="CDD" id="cd00159">
    <property type="entry name" value="RhoGAP"/>
    <property type="match status" value="1"/>
</dbReference>
<feature type="region of interest" description="Disordered" evidence="2">
    <location>
        <begin position="301"/>
        <end position="376"/>
    </location>
</feature>
<dbReference type="Gene3D" id="3.90.810.10">
    <property type="entry name" value="CRIB domain"/>
    <property type="match status" value="1"/>
</dbReference>
<dbReference type="AlphaFoldDB" id="A0A078IWM1"/>
<dbReference type="OrthoDB" id="185175at2759"/>
<dbReference type="OMA" id="HSFDHHT"/>
<feature type="compositionally biased region" description="Basic and acidic residues" evidence="2">
    <location>
        <begin position="359"/>
        <end position="369"/>
    </location>
</feature>
<dbReference type="GO" id="GO:0007165">
    <property type="term" value="P:signal transduction"/>
    <property type="evidence" value="ECO:0007669"/>
    <property type="project" value="InterPro"/>
</dbReference>
<reference evidence="5 6" key="1">
    <citation type="journal article" date="2014" name="Science">
        <title>Plant genetics. Early allopolyploid evolution in the post-Neolithic Brassica napus oilseed genome.</title>
        <authorList>
            <person name="Chalhoub B."/>
            <person name="Denoeud F."/>
            <person name="Liu S."/>
            <person name="Parkin I.A."/>
            <person name="Tang H."/>
            <person name="Wang X."/>
            <person name="Chiquet J."/>
            <person name="Belcram H."/>
            <person name="Tong C."/>
            <person name="Samans B."/>
            <person name="Correa M."/>
            <person name="Da Silva C."/>
            <person name="Just J."/>
            <person name="Falentin C."/>
            <person name="Koh C.S."/>
            <person name="Le Clainche I."/>
            <person name="Bernard M."/>
            <person name="Bento P."/>
            <person name="Noel B."/>
            <person name="Labadie K."/>
            <person name="Alberti A."/>
            <person name="Charles M."/>
            <person name="Arnaud D."/>
            <person name="Guo H."/>
            <person name="Daviaud C."/>
            <person name="Alamery S."/>
            <person name="Jabbari K."/>
            <person name="Zhao M."/>
            <person name="Edger P.P."/>
            <person name="Chelaifa H."/>
            <person name="Tack D."/>
            <person name="Lassalle G."/>
            <person name="Mestiri I."/>
            <person name="Schnel N."/>
            <person name="Le Paslier M.C."/>
            <person name="Fan G."/>
            <person name="Renault V."/>
            <person name="Bayer P.E."/>
            <person name="Golicz A.A."/>
            <person name="Manoli S."/>
            <person name="Lee T.H."/>
            <person name="Thi V.H."/>
            <person name="Chalabi S."/>
            <person name="Hu Q."/>
            <person name="Fan C."/>
            <person name="Tollenaere R."/>
            <person name="Lu Y."/>
            <person name="Battail C."/>
            <person name="Shen J."/>
            <person name="Sidebottom C.H."/>
            <person name="Wang X."/>
            <person name="Canaguier A."/>
            <person name="Chauveau A."/>
            <person name="Berard A."/>
            <person name="Deniot G."/>
            <person name="Guan M."/>
            <person name="Liu Z."/>
            <person name="Sun F."/>
            <person name="Lim Y.P."/>
            <person name="Lyons E."/>
            <person name="Town C.D."/>
            <person name="Bancroft I."/>
            <person name="Wang X."/>
            <person name="Meng J."/>
            <person name="Ma J."/>
            <person name="Pires J.C."/>
            <person name="King G.J."/>
            <person name="Brunel D."/>
            <person name="Delourme R."/>
            <person name="Renard M."/>
            <person name="Aury J.M."/>
            <person name="Adams K.L."/>
            <person name="Batley J."/>
            <person name="Snowdon R.J."/>
            <person name="Tost J."/>
            <person name="Edwards D."/>
            <person name="Zhou Y."/>
            <person name="Hua W."/>
            <person name="Sharpe A.G."/>
            <person name="Paterson A.H."/>
            <person name="Guan C."/>
            <person name="Wincker P."/>
        </authorList>
    </citation>
    <scope>NUCLEOTIDE SEQUENCE [LARGE SCALE GENOMIC DNA]</scope>
    <source>
        <strain evidence="6">cv. Darmor-bzh</strain>
    </source>
</reference>
<evidence type="ECO:0000259" key="3">
    <source>
        <dbReference type="PROSITE" id="PS50108"/>
    </source>
</evidence>
<proteinExistence type="predicted"/>
<dbReference type="SMART" id="SM00285">
    <property type="entry name" value="PBD"/>
    <property type="match status" value="1"/>
</dbReference>
<dbReference type="InterPro" id="IPR000095">
    <property type="entry name" value="CRIB_dom"/>
</dbReference>
<evidence type="ECO:0000313" key="5">
    <source>
        <dbReference type="EMBL" id="CDY53779.1"/>
    </source>
</evidence>
<evidence type="ECO:0000256" key="2">
    <source>
        <dbReference type="SAM" id="MobiDB-lite"/>
    </source>
</evidence>
<dbReference type="CDD" id="cd00132">
    <property type="entry name" value="CRIB"/>
    <property type="match status" value="1"/>
</dbReference>
<dbReference type="EMBL" id="LK033236">
    <property type="protein sequence ID" value="CDY53779.1"/>
    <property type="molecule type" value="Genomic_DNA"/>
</dbReference>
<dbReference type="PANTHER" id="PTHR23177:SF35">
    <property type="entry name" value="RHO GTPASE-ACTIVATING PROTEIN GACA"/>
    <property type="match status" value="1"/>
</dbReference>
<accession>A0A078IWM1</accession>
<dbReference type="PROSITE" id="PS50108">
    <property type="entry name" value="CRIB"/>
    <property type="match status" value="1"/>
</dbReference>
<dbReference type="Proteomes" id="UP000028999">
    <property type="component" value="Unassembled WGS sequence"/>
</dbReference>
<evidence type="ECO:0000259" key="4">
    <source>
        <dbReference type="PROSITE" id="PS50238"/>
    </source>
</evidence>
<evidence type="ECO:0000256" key="1">
    <source>
        <dbReference type="ARBA" id="ARBA00022468"/>
    </source>
</evidence>
<keyword evidence="1" id="KW-0343">GTPase activation</keyword>
<dbReference type="PANTHER" id="PTHR23177">
    <property type="entry name" value="MKIAA1688 PROTEIN"/>
    <property type="match status" value="1"/>
</dbReference>
<feature type="compositionally biased region" description="Polar residues" evidence="2">
    <location>
        <begin position="396"/>
        <end position="407"/>
    </location>
</feature>
<evidence type="ECO:0000313" key="6">
    <source>
        <dbReference type="Proteomes" id="UP000028999"/>
    </source>
</evidence>
<dbReference type="InterPro" id="IPR000198">
    <property type="entry name" value="RhoGAP_dom"/>
</dbReference>
<gene>
    <name evidence="5" type="primary">BnaC03g73160D</name>
    <name evidence="5" type="ORF">GSBRNA2T00011436001</name>
</gene>
<sequence length="428" mass="46888">MTGLVMVTKGVGCAGRKGGGRGKSTVEEEEEEQNQQLSLVEFLLTALRKSVVSCRVDNRLDDVGVGGISSAVHQMEIGWPTNVRHITHVTFDRFRGFLGLPHELQVEIPCRVPSASVSVFGVSAESMQCSYDEKGISVPTILLLMQQRLYSQQGLKAEGIFRINPENSQEEHVRDQLNRGIVPENIDVHCLAGLIKAWFRELPCGVLDGLSPEEVLNCNTEEESVQLIKQLKPTESALLSWAVDLMADVVEEEESNKMNARNIAMVFAPNMTQMTDPLTALMHAVQVMNLLKTLITRTLAEREGTSSGSEGYSPSHSSNSQTDSDSDNAQDMEVSCESQGTDSESGGEEQEGQQQQQQEEEHLSRRSTQEDENDIGSLSSVEKCFLSQLNTNARVSNVSISEDSSPKCSPLVSFTDDKNDTLGSSTSD</sequence>
<dbReference type="Pfam" id="PF00620">
    <property type="entry name" value="RhoGAP"/>
    <property type="match status" value="1"/>
</dbReference>
<dbReference type="SUPFAM" id="SSF48350">
    <property type="entry name" value="GTPase activation domain, GAP"/>
    <property type="match status" value="1"/>
</dbReference>
<dbReference type="PROSITE" id="PS50238">
    <property type="entry name" value="RHOGAP"/>
    <property type="match status" value="1"/>
</dbReference>
<dbReference type="KEGG" id="bna:106431496"/>
<feature type="compositionally biased region" description="Low complexity" evidence="2">
    <location>
        <begin position="305"/>
        <end position="323"/>
    </location>
</feature>
<dbReference type="InterPro" id="IPR008936">
    <property type="entry name" value="Rho_GTPase_activation_prot"/>
</dbReference>
<feature type="region of interest" description="Disordered" evidence="2">
    <location>
        <begin position="396"/>
        <end position="428"/>
    </location>
</feature>
<organism evidence="5 6">
    <name type="scientific">Brassica napus</name>
    <name type="common">Rape</name>
    <dbReference type="NCBI Taxonomy" id="3708"/>
    <lineage>
        <taxon>Eukaryota</taxon>
        <taxon>Viridiplantae</taxon>
        <taxon>Streptophyta</taxon>
        <taxon>Embryophyta</taxon>
        <taxon>Tracheophyta</taxon>
        <taxon>Spermatophyta</taxon>
        <taxon>Magnoliopsida</taxon>
        <taxon>eudicotyledons</taxon>
        <taxon>Gunneridae</taxon>
        <taxon>Pentapetalae</taxon>
        <taxon>rosids</taxon>
        <taxon>malvids</taxon>
        <taxon>Brassicales</taxon>
        <taxon>Brassicaceae</taxon>
        <taxon>Brassiceae</taxon>
        <taxon>Brassica</taxon>
    </lineage>
</organism>
<dbReference type="STRING" id="3708.A0A078IWM1"/>